<reference evidence="2" key="1">
    <citation type="submission" date="2016-11" db="EMBL/GenBank/DDBJ databases">
        <authorList>
            <person name="Varghese N."/>
            <person name="Submissions S."/>
        </authorList>
    </citation>
    <scope>NUCLEOTIDE SEQUENCE [LARGE SCALE GENOMIC DNA]</scope>
    <source>
        <strain evidence="2">DSM 16990</strain>
    </source>
</reference>
<sequence>MAFLEGGPFYHLTGKVGNNVGRRVKNKNVFSMKPGKSSKPATIGQANQRAGFGMIMQHVSLFSGAIALGFKSNKKNLAPGNAALSYNLEHGLKGTAPNYSIDYENFSIGRGKLAPVQKAKVASVAGEMATLDVSWELIVGYGISNNTDLVKIYIHTPEIEHIISNPVATLRSALTLRMVVPFDFIGLPLHCYIMVVTADEKMVSDSKYCGSITLT</sequence>
<organism evidence="1 2">
    <name type="scientific">Pedobacter caeni</name>
    <dbReference type="NCBI Taxonomy" id="288992"/>
    <lineage>
        <taxon>Bacteria</taxon>
        <taxon>Pseudomonadati</taxon>
        <taxon>Bacteroidota</taxon>
        <taxon>Sphingobacteriia</taxon>
        <taxon>Sphingobacteriales</taxon>
        <taxon>Sphingobacteriaceae</taxon>
        <taxon>Pedobacter</taxon>
    </lineage>
</organism>
<dbReference type="AlphaFoldDB" id="A0A1M4VCD4"/>
<evidence type="ECO:0000313" key="1">
    <source>
        <dbReference type="EMBL" id="SHE66644.1"/>
    </source>
</evidence>
<protein>
    <submittedName>
        <fullName evidence="1">Uncharacterized protein</fullName>
    </submittedName>
</protein>
<keyword evidence="2" id="KW-1185">Reference proteome</keyword>
<dbReference type="STRING" id="288992.SAMN04488522_101861"/>
<evidence type="ECO:0000313" key="2">
    <source>
        <dbReference type="Proteomes" id="UP000184287"/>
    </source>
</evidence>
<proteinExistence type="predicted"/>
<dbReference type="Pfam" id="PF19781">
    <property type="entry name" value="DUF6266"/>
    <property type="match status" value="1"/>
</dbReference>
<dbReference type="InterPro" id="IPR046233">
    <property type="entry name" value="DUF6266"/>
</dbReference>
<dbReference type="EMBL" id="FQUQ01000001">
    <property type="protein sequence ID" value="SHE66644.1"/>
    <property type="molecule type" value="Genomic_DNA"/>
</dbReference>
<dbReference type="Proteomes" id="UP000184287">
    <property type="component" value="Unassembled WGS sequence"/>
</dbReference>
<name>A0A1M4VCD4_9SPHI</name>
<dbReference type="RefSeq" id="WP_073227803.1">
    <property type="nucleotide sequence ID" value="NZ_FQUQ01000001.1"/>
</dbReference>
<gene>
    <name evidence="1" type="ORF">SAMN04488522_101861</name>
</gene>
<dbReference type="OrthoDB" id="767088at2"/>
<accession>A0A1M4VCD4</accession>